<reference evidence="3 4" key="1">
    <citation type="submission" date="2017-09" db="EMBL/GenBank/DDBJ databases">
        <authorList>
            <person name="DeBolt S."/>
            <person name="Huntemann M."/>
            <person name="Clum A."/>
            <person name="Pillay M."/>
            <person name="Palaniappan K."/>
            <person name="Varghese N."/>
            <person name="Mikhailova N."/>
            <person name="Stamatis D."/>
            <person name="Reddy T."/>
            <person name="Daum C."/>
            <person name="Shapiro N."/>
            <person name="Ivanova N."/>
            <person name="Kyrpides N."/>
            <person name="Woyke T."/>
        </authorList>
    </citation>
    <scope>NUCLEOTIDE SEQUENCE [LARGE SCALE GENOMIC DNA]</scope>
    <source>
        <strain evidence="3 4">A2-S9</strain>
    </source>
</reference>
<dbReference type="Pfam" id="PF20178">
    <property type="entry name" value="ToxA_N"/>
    <property type="match status" value="2"/>
</dbReference>
<feature type="domain" description="Dermonecrotic toxin N-terminal" evidence="2">
    <location>
        <begin position="503"/>
        <end position="775"/>
    </location>
</feature>
<feature type="compositionally biased region" description="Pro residues" evidence="1">
    <location>
        <begin position="8"/>
        <end position="19"/>
    </location>
</feature>
<sequence>MHIYDLRPAPPQIDIPPARPASSTPAAQNDSPGPQPAPARSRSSVRGLASLSAPYSSGINPATAIRSPLSNHFKIGDLQLLNEQYSGLMDEMASQQRQRPDFKSFLQTRLAQAFPQLNPLDPDKVSFNSYTSNNGVEQLKSSEPIMTALSRAIREIYANPSKQLFETPGVRTEFVTQPAPDQAANVLQPTGSLHTIARSIATEYAQTLREYWTTPQLSANSPSPQDQLLWVHKQQLSTLAAIRKMDGTLSPASKELIDNALRYPSLEERESKLPEGSRPGVYPITIDDGTVQGAAFAGAFMITSKDGSSASTPTWPATGREIRLNDQNGPVVLYTPSEGFEEFATPALLREALAQRLDSGGPAAELLRQSLPLSLQNRASPPTGDDLMLGVAPLAGDVQAEGINLLLQRQGAEVDALMARTFTPQRPSSPAPTLGPTLMTALDDAADWSAQVDGSNAMLARNEKLAEKGQPGWLKNLSPAQELLYSHVEGKATKSAEQLASLLENIPSLSSFATSQMNEALKQAYPQANVDADQLMVKVVTKTRFHLGRSGIPHPPSTTTTYLPLSDLALKNPSHWEMGESHKHTETTMTLALQDTKGSPVLDDQKRPITLDTQQLKRLVNTADVGGEYTKLLETRMAPDAESGPAADLHKTWKASNADLMEKEAFLAQLNPSGFQADASTDKTLKRGVQWINAVLDHPDPAQRAEVDGQTIVANTLLQLGQPVRGVMVIGNQTDASVVLYSPGAPDGLAFRELPNLDALTTLLEKKEWQAYTQSRKSPTEKDDFQKSVDAARRVVTSGGTDLLAAAEILDNARKRLPGSITLKPMETDIHDELFTQQTRLLIDKADFQSTSSAEVNAESTRNKIMFGVEVGSLFLDLIPVIGRGISTGVKVGSRLGRAALKAIQSNARHLPGGLLTRGGRVNLFADFTALASGLPNVPSTPLRPVFRAAGTPVPVAPVARSLLTQGTPPPGAPVPPAVPSTSAGIRASQAIPSPVVHSVTPPRDLSAYSVPEDTLRGVRPDANGIYQVGENCYIRYTDSTGINRPYQIYSVFNARHGRVSIIDPKVPSDAPSIYKNVAFMESTGTGEWRLSELPGAKRHRGRTSPPGDEYMDRVLSGQAARDFDGNAATTGQLRRWFRRDVQDFFARMSAGQLPARPAIPAIPENATSAQLIKSTLAPADVNGLVIGELHHEPGGYKFIIENMANLKANGVTTIYLENAPYFEGSPVFGAGAYQPQDAGYAFPRPYNYSTYAPNSPTPYDLIQEADKHGIKVIGLEHPYLTAHSDNFAARAGNQGYVQERLSDFNYYATKIIGKTPPGEKWVALVGNVHMNTAAGVPGVAELNKGVGISIIEAPQGAKSLAIPPGAKATTSPSFADLQPDIEFKQNVDDLRLP</sequence>
<name>A0A7Z1GQK2_9PSED</name>
<dbReference type="InterPro" id="IPR046673">
    <property type="entry name" value="ToxA_N"/>
</dbReference>
<dbReference type="EMBL" id="PDJN01000001">
    <property type="protein sequence ID" value="PFG69741.1"/>
    <property type="molecule type" value="Genomic_DNA"/>
</dbReference>
<dbReference type="Proteomes" id="UP000221580">
    <property type="component" value="Unassembled WGS sequence"/>
</dbReference>
<gene>
    <name evidence="3" type="ORF">DM05_0033</name>
</gene>
<dbReference type="CDD" id="cd14729">
    <property type="entry name" value="RtxA-like"/>
    <property type="match status" value="1"/>
</dbReference>
<dbReference type="SUPFAM" id="SSF159501">
    <property type="entry name" value="EreA/ChaN-like"/>
    <property type="match status" value="1"/>
</dbReference>
<evidence type="ECO:0000256" key="1">
    <source>
        <dbReference type="SAM" id="MobiDB-lite"/>
    </source>
</evidence>
<protein>
    <recommendedName>
        <fullName evidence="2">Dermonecrotic toxin N-terminal domain-containing protein</fullName>
    </recommendedName>
</protein>
<feature type="domain" description="Dermonecrotic toxin N-terminal" evidence="2">
    <location>
        <begin position="98"/>
        <end position="368"/>
    </location>
</feature>
<proteinExistence type="predicted"/>
<feature type="region of interest" description="Disordered" evidence="1">
    <location>
        <begin position="1"/>
        <end position="46"/>
    </location>
</feature>
<reference evidence="3 4" key="2">
    <citation type="submission" date="2017-10" db="EMBL/GenBank/DDBJ databases">
        <title>Bacterial endophytes that colonize and modify switchgrass growth.</title>
        <authorList>
            <person name="Debolt S."/>
        </authorList>
    </citation>
    <scope>NUCLEOTIDE SEQUENCE [LARGE SCALE GENOMIC DNA]</scope>
    <source>
        <strain evidence="3 4">A2-S9</strain>
    </source>
</reference>
<evidence type="ECO:0000313" key="4">
    <source>
        <dbReference type="Proteomes" id="UP000221580"/>
    </source>
</evidence>
<comment type="caution">
    <text evidence="3">The sequence shown here is derived from an EMBL/GenBank/DDBJ whole genome shotgun (WGS) entry which is preliminary data.</text>
</comment>
<dbReference type="Gene3D" id="3.40.50.11550">
    <property type="match status" value="2"/>
</dbReference>
<evidence type="ECO:0000259" key="2">
    <source>
        <dbReference type="Pfam" id="PF20178"/>
    </source>
</evidence>
<accession>A0A7Z1GQK2</accession>
<evidence type="ECO:0000313" key="3">
    <source>
        <dbReference type="EMBL" id="PFG69741.1"/>
    </source>
</evidence>
<organism evidence="3 4">
    <name type="scientific">Pseudomonas poae</name>
    <dbReference type="NCBI Taxonomy" id="200451"/>
    <lineage>
        <taxon>Bacteria</taxon>
        <taxon>Pseudomonadati</taxon>
        <taxon>Pseudomonadota</taxon>
        <taxon>Gammaproteobacteria</taxon>
        <taxon>Pseudomonadales</taxon>
        <taxon>Pseudomonadaceae</taxon>
        <taxon>Pseudomonas</taxon>
    </lineage>
</organism>
<dbReference type="RefSeq" id="WP_141543006.1">
    <property type="nucleotide sequence ID" value="NZ_PDJN01000001.1"/>
</dbReference>